<keyword evidence="3 4" id="KW-0067">ATP-binding</keyword>
<reference evidence="6 7" key="1">
    <citation type="submission" date="2015-11" db="EMBL/GenBank/DDBJ databases">
        <title>Genomic analysis of 38 Legionella species identifies large and diverse effector repertoires.</title>
        <authorList>
            <person name="Burstein D."/>
            <person name="Amaro F."/>
            <person name="Zusman T."/>
            <person name="Lifshitz Z."/>
            <person name="Cohen O."/>
            <person name="Gilbert J.A."/>
            <person name="Pupko T."/>
            <person name="Shuman H.A."/>
            <person name="Segal G."/>
        </authorList>
    </citation>
    <scope>NUCLEOTIDE SEQUENCE [LARGE SCALE GENOMIC DNA]</scope>
    <source>
        <strain evidence="6 7">ATCC 49508</strain>
    </source>
</reference>
<evidence type="ECO:0000313" key="6">
    <source>
        <dbReference type="EMBL" id="KTD78229.1"/>
    </source>
</evidence>
<dbReference type="Gene3D" id="3.40.50.10420">
    <property type="entry name" value="NagB/RpiA/CoA transferase-like"/>
    <property type="match status" value="1"/>
</dbReference>
<comment type="cofactor">
    <cofactor evidence="5">
        <name>Mg(2+)</name>
        <dbReference type="ChEBI" id="CHEBI:18420"/>
    </cofactor>
</comment>
<dbReference type="Pfam" id="PF01812">
    <property type="entry name" value="5-FTHF_cyc-lig"/>
    <property type="match status" value="1"/>
</dbReference>
<dbReference type="InterPro" id="IPR024185">
    <property type="entry name" value="FTHF_cligase-like_sf"/>
</dbReference>
<keyword evidence="5" id="KW-0460">Magnesium</keyword>
<feature type="binding site" evidence="4">
    <location>
        <begin position="135"/>
        <end position="143"/>
    </location>
    <ligand>
        <name>ATP</name>
        <dbReference type="ChEBI" id="CHEBI:30616"/>
    </ligand>
</feature>
<evidence type="ECO:0000256" key="4">
    <source>
        <dbReference type="PIRSR" id="PIRSR006806-1"/>
    </source>
</evidence>
<dbReference type="PANTHER" id="PTHR23407">
    <property type="entry name" value="ATPASE INHIBITOR/5-FORMYLTETRAHYDROFOLATE CYCLO-LIGASE"/>
    <property type="match status" value="1"/>
</dbReference>
<dbReference type="Proteomes" id="UP000054662">
    <property type="component" value="Unassembled WGS sequence"/>
</dbReference>
<dbReference type="AlphaFoldDB" id="A0A0W1AA54"/>
<dbReference type="GO" id="GO:0030272">
    <property type="term" value="F:5-formyltetrahydrofolate cyclo-ligase activity"/>
    <property type="evidence" value="ECO:0007669"/>
    <property type="project" value="UniProtKB-EC"/>
</dbReference>
<dbReference type="GO" id="GO:0009396">
    <property type="term" value="P:folic acid-containing compound biosynthetic process"/>
    <property type="evidence" value="ECO:0007669"/>
    <property type="project" value="TreeGrafter"/>
</dbReference>
<name>A0A0W1AA54_9GAMM</name>
<keyword evidence="6" id="KW-0436">Ligase</keyword>
<evidence type="ECO:0000256" key="3">
    <source>
        <dbReference type="ARBA" id="ARBA00022840"/>
    </source>
</evidence>
<dbReference type="NCBIfam" id="TIGR02727">
    <property type="entry name" value="MTHFS_bact"/>
    <property type="match status" value="1"/>
</dbReference>
<dbReference type="InterPro" id="IPR002698">
    <property type="entry name" value="FTHF_cligase"/>
</dbReference>
<dbReference type="PIRSF" id="PIRSF006806">
    <property type="entry name" value="FTHF_cligase"/>
    <property type="match status" value="1"/>
</dbReference>
<dbReference type="STRING" id="45076.Lwor_1624"/>
<feature type="binding site" evidence="4">
    <location>
        <position position="57"/>
    </location>
    <ligand>
        <name>substrate</name>
    </ligand>
</feature>
<proteinExistence type="inferred from homology"/>
<comment type="catalytic activity">
    <reaction evidence="5">
        <text>(6S)-5-formyl-5,6,7,8-tetrahydrofolate + ATP = (6R)-5,10-methenyltetrahydrofolate + ADP + phosphate</text>
        <dbReference type="Rhea" id="RHEA:10488"/>
        <dbReference type="ChEBI" id="CHEBI:30616"/>
        <dbReference type="ChEBI" id="CHEBI:43474"/>
        <dbReference type="ChEBI" id="CHEBI:57455"/>
        <dbReference type="ChEBI" id="CHEBI:57457"/>
        <dbReference type="ChEBI" id="CHEBI:456216"/>
        <dbReference type="EC" id="6.3.3.2"/>
    </reaction>
</comment>
<evidence type="ECO:0000313" key="7">
    <source>
        <dbReference type="Proteomes" id="UP000054662"/>
    </source>
</evidence>
<dbReference type="InterPro" id="IPR037171">
    <property type="entry name" value="NagB/RpiA_transferase-like"/>
</dbReference>
<keyword evidence="2 4" id="KW-0547">Nucleotide-binding</keyword>
<evidence type="ECO:0000256" key="1">
    <source>
        <dbReference type="ARBA" id="ARBA00010638"/>
    </source>
</evidence>
<sequence>MPDQFKIALRNSIKQVRAKTSVSYRVQSSNQICNRIKALNEYRKAKSIALYFAVNGEIDLSNLWQNAPLHGKFCHFPALNKNSTLSFLPATPNTPFKNNQYGIPEPEVNHDLAIPIEQLDLIIMPLVAFDSRCTRLGMGAGYYDRTLENKKNGLFLGVAYQFQKVDFLIPEPWDIPLDAVVTPKAIYWRNA</sequence>
<dbReference type="GO" id="GO:0005524">
    <property type="term" value="F:ATP binding"/>
    <property type="evidence" value="ECO:0007669"/>
    <property type="project" value="UniProtKB-KW"/>
</dbReference>
<dbReference type="GO" id="GO:0046872">
    <property type="term" value="F:metal ion binding"/>
    <property type="evidence" value="ECO:0007669"/>
    <property type="project" value="UniProtKB-KW"/>
</dbReference>
<comment type="caution">
    <text evidence="6">The sequence shown here is derived from an EMBL/GenBank/DDBJ whole genome shotgun (WGS) entry which is preliminary data.</text>
</comment>
<dbReference type="RefSeq" id="WP_058493417.1">
    <property type="nucleotide sequence ID" value="NZ_CBCRUR010000012.1"/>
</dbReference>
<keyword evidence="7" id="KW-1185">Reference proteome</keyword>
<dbReference type="EC" id="6.3.3.2" evidence="5"/>
<dbReference type="SUPFAM" id="SSF100950">
    <property type="entry name" value="NagB/RpiA/CoA transferase-like"/>
    <property type="match status" value="1"/>
</dbReference>
<keyword evidence="5" id="KW-0479">Metal-binding</keyword>
<dbReference type="OrthoDB" id="9801938at2"/>
<protein>
    <recommendedName>
        <fullName evidence="5">5-formyltetrahydrofolate cyclo-ligase</fullName>
        <ecNumber evidence="5">6.3.3.2</ecNumber>
    </recommendedName>
</protein>
<dbReference type="EMBL" id="LNZC01000020">
    <property type="protein sequence ID" value="KTD78229.1"/>
    <property type="molecule type" value="Genomic_DNA"/>
</dbReference>
<dbReference type="GO" id="GO:0035999">
    <property type="term" value="P:tetrahydrofolate interconversion"/>
    <property type="evidence" value="ECO:0007669"/>
    <property type="project" value="TreeGrafter"/>
</dbReference>
<organism evidence="6 7">
    <name type="scientific">Legionella worsleiensis</name>
    <dbReference type="NCBI Taxonomy" id="45076"/>
    <lineage>
        <taxon>Bacteria</taxon>
        <taxon>Pseudomonadati</taxon>
        <taxon>Pseudomonadota</taxon>
        <taxon>Gammaproteobacteria</taxon>
        <taxon>Legionellales</taxon>
        <taxon>Legionellaceae</taxon>
        <taxon>Legionella</taxon>
    </lineage>
</organism>
<dbReference type="PANTHER" id="PTHR23407:SF1">
    <property type="entry name" value="5-FORMYLTETRAHYDROFOLATE CYCLO-LIGASE"/>
    <property type="match status" value="1"/>
</dbReference>
<accession>A0A0W1AA54</accession>
<dbReference type="PATRIC" id="fig|45076.6.peg.1758"/>
<gene>
    <name evidence="6" type="primary">fthC</name>
    <name evidence="6" type="ORF">Lwor_1624</name>
</gene>
<evidence type="ECO:0000256" key="2">
    <source>
        <dbReference type="ARBA" id="ARBA00022741"/>
    </source>
</evidence>
<comment type="similarity">
    <text evidence="1 5">Belongs to the 5-formyltetrahydrofolate cyclo-ligase family.</text>
</comment>
<evidence type="ECO:0000256" key="5">
    <source>
        <dbReference type="RuleBase" id="RU361279"/>
    </source>
</evidence>
<feature type="binding site" evidence="4">
    <location>
        <begin position="6"/>
        <end position="10"/>
    </location>
    <ligand>
        <name>ATP</name>
        <dbReference type="ChEBI" id="CHEBI:30616"/>
    </ligand>
</feature>